<feature type="region of interest" description="Disordered" evidence="1">
    <location>
        <begin position="920"/>
        <end position="1135"/>
    </location>
</feature>
<feature type="region of interest" description="Disordered" evidence="1">
    <location>
        <begin position="461"/>
        <end position="546"/>
    </location>
</feature>
<feature type="compositionally biased region" description="Low complexity" evidence="1">
    <location>
        <begin position="57"/>
        <end position="68"/>
    </location>
</feature>
<feature type="compositionally biased region" description="Basic residues" evidence="1">
    <location>
        <begin position="529"/>
        <end position="541"/>
    </location>
</feature>
<feature type="compositionally biased region" description="Polar residues" evidence="1">
    <location>
        <begin position="725"/>
        <end position="740"/>
    </location>
</feature>
<keyword evidence="4" id="KW-1185">Reference proteome</keyword>
<feature type="compositionally biased region" description="Basic and acidic residues" evidence="1">
    <location>
        <begin position="371"/>
        <end position="400"/>
    </location>
</feature>
<gene>
    <name evidence="3" type="ORF">HETSPECPRED_008489</name>
</gene>
<feature type="compositionally biased region" description="Polar residues" evidence="1">
    <location>
        <begin position="1115"/>
        <end position="1135"/>
    </location>
</feature>
<evidence type="ECO:0000259" key="2">
    <source>
        <dbReference type="PROSITE" id="PS00028"/>
    </source>
</evidence>
<protein>
    <recommendedName>
        <fullName evidence="2">C2H2-type domain-containing protein</fullName>
    </recommendedName>
</protein>
<feature type="compositionally biased region" description="Polar residues" evidence="1">
    <location>
        <begin position="1080"/>
        <end position="1092"/>
    </location>
</feature>
<feature type="domain" description="C2H2-type" evidence="2">
    <location>
        <begin position="1181"/>
        <end position="1203"/>
    </location>
</feature>
<reference evidence="3" key="1">
    <citation type="submission" date="2021-03" db="EMBL/GenBank/DDBJ databases">
        <authorList>
            <person name="Tagirdzhanova G."/>
        </authorList>
    </citation>
    <scope>NUCLEOTIDE SEQUENCE</scope>
</reference>
<dbReference type="EMBL" id="CAJPDS010000065">
    <property type="protein sequence ID" value="CAF9932925.1"/>
    <property type="molecule type" value="Genomic_DNA"/>
</dbReference>
<feature type="compositionally biased region" description="Acidic residues" evidence="1">
    <location>
        <begin position="947"/>
        <end position="956"/>
    </location>
</feature>
<feature type="compositionally biased region" description="Polar residues" evidence="1">
    <location>
        <begin position="335"/>
        <end position="352"/>
    </location>
</feature>
<feature type="region of interest" description="Disordered" evidence="1">
    <location>
        <begin position="725"/>
        <end position="758"/>
    </location>
</feature>
<feature type="region of interest" description="Disordered" evidence="1">
    <location>
        <begin position="674"/>
        <end position="709"/>
    </location>
</feature>
<name>A0A8H3FZG3_9LECA</name>
<dbReference type="Proteomes" id="UP000664521">
    <property type="component" value="Unassembled WGS sequence"/>
</dbReference>
<dbReference type="PROSITE" id="PS00028">
    <property type="entry name" value="ZINC_FINGER_C2H2_1"/>
    <property type="match status" value="1"/>
</dbReference>
<feature type="compositionally biased region" description="Polar residues" evidence="1">
    <location>
        <begin position="695"/>
        <end position="705"/>
    </location>
</feature>
<feature type="compositionally biased region" description="Polar residues" evidence="1">
    <location>
        <begin position="960"/>
        <end position="969"/>
    </location>
</feature>
<evidence type="ECO:0000313" key="3">
    <source>
        <dbReference type="EMBL" id="CAF9932925.1"/>
    </source>
</evidence>
<dbReference type="SMART" id="SM00355">
    <property type="entry name" value="ZnF_C2H2"/>
    <property type="match status" value="2"/>
</dbReference>
<feature type="region of interest" description="Disordered" evidence="1">
    <location>
        <begin position="121"/>
        <end position="433"/>
    </location>
</feature>
<sequence length="1375" mass="150197">MSYNNYASYSPYFPTQPANPNDRSQYSYQNASGGASDNPPHGEYQRQTYVPPNPPLSSQQSQTHQNSNGTYADTMRYTNLEGTASTSHQNQRNDYSYSNARSSGDTTALGNLAYASTLRQISGPGQQPADYSRPGQHGGYDQGRSQVDEHGIQRSDSRDSRGSGNMNLPYTSALSNSTYPATSGQQNQELSTYGGNYRSYQPTYQHAQSARPEASDVRRASQHTAPTPPSRPASGQSTHVSRPHFNQQSKQTSRTAAHTPIQQTSLSRPTQVVNWNSHQPSASSDEAQLSRQLNAQQTRPGAVTKAPPNRTSVSSAASHLRAPSNASVNERPGSRPQSAQNVPNTQSKTHTNAVRHQHPTTVDPNQVFNHYEYEKRQAEAEASKRKAAAEAEEAKRRAEAARQQQTARPNAPASGVSNGHIDEETRKKEQMETEMKLMLEKMREYKSKDPTLFSQIWESVKKAQPPGVKDTTQASELPASKEVALPSPQAVPSDLQSPQPSTPAAPPSASEIVQQPQNEDLPDRGKFPAARRKRYEKKLRGGRVSAVDGQVDEEEVSAAHGQDGEQATVVHGHEATTAPISAVPIPDVQASAASSASGQTMWPEADKWNLANAARDTLLAIPQNAGKLITNTEIHNILNQGPSYEELCSILQAKGFVVDRTPFAQSLLAAVPKLKDGHPRQPVQASTLHPPPSQPLQRSGSSGNVAPTAPMFGILQPAVRFVPTQATQAPHQTPKSSPVFQQPVRPSPPPSKQAQARKRTFGEIVDLTAEMSSDEELKRRRAEELRKIEEIKHMQQVKAAMEAAMNAKADANANATPRLKAVRLSPGTGLSASEDDAVSRLSHFKNPTPQREHLRRSKEVIRPMNARADALRRSTYDPKSIARDILVASGKHPTMASLNYHLDCLRSSFRHVDASSDLSTFNWDLIDPGGPPVKPRTTETPVAQQNENEDADDEEIDVTKNGQSRLANTNRDDASPSGPMKGFFQPGRGRGRKHGPQSSLDRPPRQRQPDRNNPQAQTPHNSADVSMLGPGAIIPGAFEPRVLPSTPTQTSTSITPARVQLSTGESGKKRRGRPPKSRILESSSETSPQHSGPANPEVPAGKPQTLKSPRIIGSANPQRPNTSTTPARPSGLRNQIDTSPFAVVIQRSPNNVGSAPNHEQVKKIKKVRVSPAPPKYPIYKCRWKDCEGRLHNLETLRKHVLGHISQFDEKFECLWEGCGMTDVAGTSGSQPLTFKSETAWERHMDGRHLDRYAWDLGDGPSPHPSDAEASDSYLSDSQKRRVTPIASPDNPRSDSFNLSTIPHDKRAKVAKAYHTAHGNKTEAQKAQAVFDSLLERKRNLGPGIERGGHIFVTDAKRNILDTDLDGLRKVNTGDI</sequence>
<accession>A0A8H3FZG3</accession>
<proteinExistence type="predicted"/>
<feature type="compositionally biased region" description="Basic and acidic residues" evidence="1">
    <location>
        <begin position="420"/>
        <end position="433"/>
    </location>
</feature>
<feature type="compositionally biased region" description="Polar residues" evidence="1">
    <location>
        <begin position="233"/>
        <end position="299"/>
    </location>
</feature>
<feature type="compositionally biased region" description="Polar residues" evidence="1">
    <location>
        <begin position="165"/>
        <end position="208"/>
    </location>
</feature>
<organism evidence="3 4">
    <name type="scientific">Heterodermia speciosa</name>
    <dbReference type="NCBI Taxonomy" id="116794"/>
    <lineage>
        <taxon>Eukaryota</taxon>
        <taxon>Fungi</taxon>
        <taxon>Dikarya</taxon>
        <taxon>Ascomycota</taxon>
        <taxon>Pezizomycotina</taxon>
        <taxon>Lecanoromycetes</taxon>
        <taxon>OSLEUM clade</taxon>
        <taxon>Lecanoromycetidae</taxon>
        <taxon>Caliciales</taxon>
        <taxon>Physciaceae</taxon>
        <taxon>Heterodermia</taxon>
    </lineage>
</organism>
<feature type="region of interest" description="Disordered" evidence="1">
    <location>
        <begin position="82"/>
        <end position="103"/>
    </location>
</feature>
<feature type="region of interest" description="Disordered" evidence="1">
    <location>
        <begin position="1"/>
        <end position="70"/>
    </location>
</feature>
<evidence type="ECO:0000313" key="4">
    <source>
        <dbReference type="Proteomes" id="UP000664521"/>
    </source>
</evidence>
<feature type="compositionally biased region" description="Low complexity" evidence="1">
    <location>
        <begin position="1044"/>
        <end position="1056"/>
    </location>
</feature>
<comment type="caution">
    <text evidence="3">The sequence shown here is derived from an EMBL/GenBank/DDBJ whole genome shotgun (WGS) entry which is preliminary data.</text>
</comment>
<feature type="region of interest" description="Disordered" evidence="1">
    <location>
        <begin position="1255"/>
        <end position="1299"/>
    </location>
</feature>
<feature type="compositionally biased region" description="Polar residues" evidence="1">
    <location>
        <begin position="16"/>
        <end position="35"/>
    </location>
</feature>
<feature type="compositionally biased region" description="Polar residues" evidence="1">
    <location>
        <begin position="359"/>
        <end position="368"/>
    </location>
</feature>
<dbReference type="InterPro" id="IPR013087">
    <property type="entry name" value="Znf_C2H2_type"/>
</dbReference>
<evidence type="ECO:0000256" key="1">
    <source>
        <dbReference type="SAM" id="MobiDB-lite"/>
    </source>
</evidence>
<feature type="compositionally biased region" description="Basic and acidic residues" evidence="1">
    <location>
        <begin position="146"/>
        <end position="161"/>
    </location>
</feature>
<dbReference type="OrthoDB" id="5424797at2759"/>